<name>A0A3M2RF38_9GAMM</name>
<evidence type="ECO:0000256" key="1">
    <source>
        <dbReference type="SAM" id="Phobius"/>
    </source>
</evidence>
<feature type="transmembrane region" description="Helical" evidence="1">
    <location>
        <begin position="179"/>
        <end position="198"/>
    </location>
</feature>
<dbReference type="AlphaFoldDB" id="A0A3M2RF38"/>
<comment type="caution">
    <text evidence="2">The sequence shown here is derived from an EMBL/GenBank/DDBJ whole genome shotgun (WGS) entry which is preliminary data.</text>
</comment>
<dbReference type="RefSeq" id="WP_114334055.1">
    <property type="nucleotide sequence ID" value="NZ_QMDL01000002.1"/>
</dbReference>
<feature type="transmembrane region" description="Helical" evidence="1">
    <location>
        <begin position="280"/>
        <end position="299"/>
    </location>
</feature>
<feature type="transmembrane region" description="Helical" evidence="1">
    <location>
        <begin position="31"/>
        <end position="50"/>
    </location>
</feature>
<keyword evidence="3" id="KW-1185">Reference proteome</keyword>
<feature type="transmembrane region" description="Helical" evidence="1">
    <location>
        <begin position="7"/>
        <end position="25"/>
    </location>
</feature>
<feature type="transmembrane region" description="Helical" evidence="1">
    <location>
        <begin position="205"/>
        <end position="225"/>
    </location>
</feature>
<dbReference type="Proteomes" id="UP000265903">
    <property type="component" value="Unassembled WGS sequence"/>
</dbReference>
<feature type="transmembrane region" description="Helical" evidence="1">
    <location>
        <begin position="388"/>
        <end position="405"/>
    </location>
</feature>
<keyword evidence="1" id="KW-1133">Transmembrane helix</keyword>
<evidence type="ECO:0000313" key="3">
    <source>
        <dbReference type="Proteomes" id="UP000265903"/>
    </source>
</evidence>
<proteinExistence type="predicted"/>
<protein>
    <submittedName>
        <fullName evidence="2">Uncharacterized protein</fullName>
    </submittedName>
</protein>
<organism evidence="2 3">
    <name type="scientific">Marinobacter litoralis</name>
    <dbReference type="NCBI Taxonomy" id="187981"/>
    <lineage>
        <taxon>Bacteria</taxon>
        <taxon>Pseudomonadati</taxon>
        <taxon>Pseudomonadota</taxon>
        <taxon>Gammaproteobacteria</taxon>
        <taxon>Pseudomonadales</taxon>
        <taxon>Marinobacteraceae</taxon>
        <taxon>Marinobacter</taxon>
    </lineage>
</organism>
<keyword evidence="1" id="KW-0472">Membrane</keyword>
<accession>A0A3M2RF38</accession>
<evidence type="ECO:0000313" key="2">
    <source>
        <dbReference type="EMBL" id="RMJ03931.1"/>
    </source>
</evidence>
<dbReference type="EMBL" id="QMDL01000002">
    <property type="protein sequence ID" value="RMJ03931.1"/>
    <property type="molecule type" value="Genomic_DNA"/>
</dbReference>
<keyword evidence="1" id="KW-0812">Transmembrane</keyword>
<feature type="transmembrane region" description="Helical" evidence="1">
    <location>
        <begin position="143"/>
        <end position="159"/>
    </location>
</feature>
<feature type="transmembrane region" description="Helical" evidence="1">
    <location>
        <begin position="95"/>
        <end position="114"/>
    </location>
</feature>
<feature type="transmembrane region" description="Helical" evidence="1">
    <location>
        <begin position="245"/>
        <end position="268"/>
    </location>
</feature>
<feature type="transmembrane region" description="Helical" evidence="1">
    <location>
        <begin position="57"/>
        <end position="75"/>
    </location>
</feature>
<reference evidence="2 3" key="1">
    <citation type="submission" date="2018-08" db="EMBL/GenBank/DDBJ databases">
        <title>Whole Genome Sequence of the Moderate Halophilic Marine Bacterium Marinobacter litoralis Sw-45.</title>
        <authorList>
            <person name="Musa H."/>
        </authorList>
    </citation>
    <scope>NUCLEOTIDE SEQUENCE [LARGE SCALE GENOMIC DNA]</scope>
    <source>
        <strain evidence="2 3">Sw-45</strain>
    </source>
</reference>
<feature type="transmembrane region" description="Helical" evidence="1">
    <location>
        <begin position="356"/>
        <end position="376"/>
    </location>
</feature>
<gene>
    <name evidence="2" type="ORF">DOQ08_01251</name>
</gene>
<feature type="transmembrane region" description="Helical" evidence="1">
    <location>
        <begin position="411"/>
        <end position="433"/>
    </location>
</feature>
<sequence>MKLSEIVAVIGLSLVFMALSSLPYLGQLPSWIFAFCLPVSTLALMLVLVVSSIKKDIVTFCFFLFFFLYYIGPILADRAFGLYGLDLQFPKYLNISIYIFSVFFLYSCALYLVVFRSKVRIIREVLDLNQHIRPSLNKGQTKSLFYVFVISVLVVSLQGDLSFSEGGFDVERIHAQAGSGLKIALVKIVGSYLFFVIVLRFKDDFFLHIVGCLLLSYAAFALTGHRSSIAVFVLPLMFVYYLRGIISFKVGLVFSLLLVFLFTVLGAYRASGEISLSVAKFLYIFFGALGDIKPYVIAIKHSFVEGPSMGGELLDTVIRFIPREFFPEKQLTFGVAGDLGGEEVFSRVPGLIGEGMFLFGPFGALVLVFVHTAFSTNLISLIRESKTVFSKAFFIWLAPGVVFLNRGGLDAFFYNLIFIFFLLTFLSISVYIFSNRKLGESCLT</sequence>